<evidence type="ECO:0000313" key="3">
    <source>
        <dbReference type="Proteomes" id="UP000239899"/>
    </source>
</evidence>
<gene>
    <name evidence="2" type="ORF">C2E21_6152</name>
</gene>
<evidence type="ECO:0000256" key="1">
    <source>
        <dbReference type="SAM" id="MobiDB-lite"/>
    </source>
</evidence>
<reference evidence="2 3" key="1">
    <citation type="journal article" date="2018" name="Plant J.">
        <title>Genome sequences of Chlorella sorokiniana UTEX 1602 and Micractinium conductrix SAG 241.80: implications to maltose excretion by a green alga.</title>
        <authorList>
            <person name="Arriola M.B."/>
            <person name="Velmurugan N."/>
            <person name="Zhang Y."/>
            <person name="Plunkett M.H."/>
            <person name="Hondzo H."/>
            <person name="Barney B.M."/>
        </authorList>
    </citation>
    <scope>NUCLEOTIDE SEQUENCE [LARGE SCALE GENOMIC DNA]</scope>
    <source>
        <strain evidence="3">UTEX 1602</strain>
    </source>
</reference>
<name>A0A2P6TL83_CHLSO</name>
<organism evidence="2 3">
    <name type="scientific">Chlorella sorokiniana</name>
    <name type="common">Freshwater green alga</name>
    <dbReference type="NCBI Taxonomy" id="3076"/>
    <lineage>
        <taxon>Eukaryota</taxon>
        <taxon>Viridiplantae</taxon>
        <taxon>Chlorophyta</taxon>
        <taxon>core chlorophytes</taxon>
        <taxon>Trebouxiophyceae</taxon>
        <taxon>Chlorellales</taxon>
        <taxon>Chlorellaceae</taxon>
        <taxon>Chlorella clade</taxon>
        <taxon>Chlorella</taxon>
    </lineage>
</organism>
<evidence type="ECO:0000313" key="2">
    <source>
        <dbReference type="EMBL" id="PRW45050.1"/>
    </source>
</evidence>
<keyword evidence="3" id="KW-1185">Reference proteome</keyword>
<dbReference type="Proteomes" id="UP000239899">
    <property type="component" value="Unassembled WGS sequence"/>
</dbReference>
<accession>A0A2P6TL83</accession>
<proteinExistence type="predicted"/>
<dbReference type="AlphaFoldDB" id="A0A2P6TL83"/>
<sequence>MASADPAPRLWRRLSSAGAAARTCARPAAALEAKGSVGLAGPSLTSSIKLAAAAAQPTPDEAADSQPLIKAAYPGDAGTKPAHQAPSSSTAAINSPRGAPAELPQLQPRRPPPPPPAAHSRQQQAAPAVQPFQFERLG</sequence>
<comment type="caution">
    <text evidence="2">The sequence shown here is derived from an EMBL/GenBank/DDBJ whole genome shotgun (WGS) entry which is preliminary data.</text>
</comment>
<feature type="compositionally biased region" description="Low complexity" evidence="1">
    <location>
        <begin position="118"/>
        <end position="138"/>
    </location>
</feature>
<protein>
    <submittedName>
        <fullName evidence="2">DNA polymerase III subunit gamma tau</fullName>
    </submittedName>
</protein>
<dbReference type="EMBL" id="LHPG02000012">
    <property type="protein sequence ID" value="PRW45050.1"/>
    <property type="molecule type" value="Genomic_DNA"/>
</dbReference>
<feature type="region of interest" description="Disordered" evidence="1">
    <location>
        <begin position="53"/>
        <end position="138"/>
    </location>
</feature>